<reference evidence="4" key="1">
    <citation type="submission" date="2021-06" db="EMBL/GenBank/DDBJ databases">
        <authorList>
            <person name="Kallberg Y."/>
            <person name="Tangrot J."/>
            <person name="Rosling A."/>
        </authorList>
    </citation>
    <scope>NUCLEOTIDE SEQUENCE</scope>
    <source>
        <strain evidence="4">UK204</strain>
    </source>
</reference>
<dbReference type="CDD" id="cd07067">
    <property type="entry name" value="HP_PGM_like"/>
    <property type="match status" value="1"/>
</dbReference>
<dbReference type="PANTHER" id="PTHR46517">
    <property type="entry name" value="FRUCTOSE-2,6-BISPHOSPHATASE TIGAR"/>
    <property type="match status" value="1"/>
</dbReference>
<feature type="binding site" evidence="2">
    <location>
        <position position="243"/>
    </location>
    <ligand>
        <name>substrate</name>
    </ligand>
</feature>
<evidence type="ECO:0000313" key="5">
    <source>
        <dbReference type="Proteomes" id="UP000789570"/>
    </source>
</evidence>
<accession>A0A9N9FUE0</accession>
<dbReference type="InterPro" id="IPR013078">
    <property type="entry name" value="His_Pase_superF_clade-1"/>
</dbReference>
<evidence type="ECO:0000256" key="2">
    <source>
        <dbReference type="PIRSR" id="PIRSR613078-2"/>
    </source>
</evidence>
<gene>
    <name evidence="4" type="ORF">FCALED_LOCUS6702</name>
</gene>
<dbReference type="OrthoDB" id="354304at2759"/>
<proteinExistence type="predicted"/>
<dbReference type="Pfam" id="PF00300">
    <property type="entry name" value="His_Phos_1"/>
    <property type="match status" value="1"/>
</dbReference>
<dbReference type="GO" id="GO:0005829">
    <property type="term" value="C:cytosol"/>
    <property type="evidence" value="ECO:0007669"/>
    <property type="project" value="TreeGrafter"/>
</dbReference>
<dbReference type="PANTHER" id="PTHR46517:SF1">
    <property type="entry name" value="FRUCTOSE-2,6-BISPHOSPHATASE TIGAR"/>
    <property type="match status" value="1"/>
</dbReference>
<dbReference type="SUPFAM" id="SSF53254">
    <property type="entry name" value="Phosphoglycerate mutase-like"/>
    <property type="match status" value="1"/>
</dbReference>
<keyword evidence="5" id="KW-1185">Reference proteome</keyword>
<feature type="region of interest" description="Disordered" evidence="3">
    <location>
        <begin position="127"/>
        <end position="158"/>
    </location>
</feature>
<protein>
    <submittedName>
        <fullName evidence="4">8169_t:CDS:1</fullName>
    </submittedName>
</protein>
<organism evidence="4 5">
    <name type="scientific">Funneliformis caledonium</name>
    <dbReference type="NCBI Taxonomy" id="1117310"/>
    <lineage>
        <taxon>Eukaryota</taxon>
        <taxon>Fungi</taxon>
        <taxon>Fungi incertae sedis</taxon>
        <taxon>Mucoromycota</taxon>
        <taxon>Glomeromycotina</taxon>
        <taxon>Glomeromycetes</taxon>
        <taxon>Glomerales</taxon>
        <taxon>Glomeraceae</taxon>
        <taxon>Funneliformis</taxon>
    </lineage>
</organism>
<evidence type="ECO:0000313" key="4">
    <source>
        <dbReference type="EMBL" id="CAG8562990.1"/>
    </source>
</evidence>
<sequence>MDLYDGYDAVLNYFKSYDSETWTYQHFLNELRETIISSPPYTDDWTGLDGAWCNRFKKFSNKDIVRFRRFGEIFVAQVMSMMRLWVGINNRQNIQSFFQDIILEREKRNAGKNYVIEGVRVLNEASGDSHKRQCRRTENGPSQTPEDKVSEVTEVTDDEEWEFDTPQPSWLKKLIEERLGSNEVLSSDQSGGRFGESIGNIQRRWQGHTDSPLTNFGAQQAEQAGEALKHEKFTFAISSDLTRTMTTAKLILSRNIYFVTNPMELCTDFRLREQHFGNFEDQSLNIPVKYAITPPDPRLIKFVGEGAESLQDVFNRATTFISDLLTHYQQRRQQITCQQEYPHILIVSHSIFINEFLNALLTHKTLLRQQQPWQFVPLHNTSIFTLRVHPCDDHQQEPLRIDVIRNNYVEHLNGLIRQQGGIGSAVYDIKQKKISSFFQKKQQNSRIVTKREIMEDPMDED</sequence>
<comment type="caution">
    <text evidence="4">The sequence shown here is derived from an EMBL/GenBank/DDBJ whole genome shotgun (WGS) entry which is preliminary data.</text>
</comment>
<dbReference type="Gene3D" id="3.40.50.1240">
    <property type="entry name" value="Phosphoglycerate mutase-like"/>
    <property type="match status" value="1"/>
</dbReference>
<dbReference type="InterPro" id="IPR051695">
    <property type="entry name" value="Phosphoglycerate_Mutase"/>
</dbReference>
<dbReference type="EMBL" id="CAJVPQ010001647">
    <property type="protein sequence ID" value="CAG8562990.1"/>
    <property type="molecule type" value="Genomic_DNA"/>
</dbReference>
<evidence type="ECO:0000256" key="1">
    <source>
        <dbReference type="ARBA" id="ARBA00022801"/>
    </source>
</evidence>
<dbReference type="GO" id="GO:0045820">
    <property type="term" value="P:negative regulation of glycolytic process"/>
    <property type="evidence" value="ECO:0007669"/>
    <property type="project" value="TreeGrafter"/>
</dbReference>
<dbReference type="AlphaFoldDB" id="A0A9N9FUE0"/>
<dbReference type="SMART" id="SM00855">
    <property type="entry name" value="PGAM"/>
    <property type="match status" value="1"/>
</dbReference>
<feature type="compositionally biased region" description="Basic and acidic residues" evidence="3">
    <location>
        <begin position="127"/>
        <end position="138"/>
    </location>
</feature>
<name>A0A9N9FUE0_9GLOM</name>
<keyword evidence="1" id="KW-0378">Hydrolase</keyword>
<dbReference type="GO" id="GO:0004331">
    <property type="term" value="F:fructose-2,6-bisphosphate 2-phosphatase activity"/>
    <property type="evidence" value="ECO:0007669"/>
    <property type="project" value="TreeGrafter"/>
</dbReference>
<feature type="binding site" evidence="2">
    <location>
        <begin position="193"/>
        <end position="200"/>
    </location>
    <ligand>
        <name>substrate</name>
    </ligand>
</feature>
<evidence type="ECO:0000256" key="3">
    <source>
        <dbReference type="SAM" id="MobiDB-lite"/>
    </source>
</evidence>
<dbReference type="InterPro" id="IPR029033">
    <property type="entry name" value="His_PPase_superfam"/>
</dbReference>
<dbReference type="Proteomes" id="UP000789570">
    <property type="component" value="Unassembled WGS sequence"/>
</dbReference>
<dbReference type="GO" id="GO:0043456">
    <property type="term" value="P:regulation of pentose-phosphate shunt"/>
    <property type="evidence" value="ECO:0007669"/>
    <property type="project" value="TreeGrafter"/>
</dbReference>